<keyword evidence="6" id="KW-1185">Reference proteome</keyword>
<evidence type="ECO:0000259" key="4">
    <source>
        <dbReference type="SMART" id="SM00382"/>
    </source>
</evidence>
<dbReference type="GO" id="GO:0005524">
    <property type="term" value="F:ATP binding"/>
    <property type="evidence" value="ECO:0007669"/>
    <property type="project" value="UniProtKB-KW"/>
</dbReference>
<comment type="similarity">
    <text evidence="1">Belongs to the AAA ATPase family.</text>
</comment>
<dbReference type="SMART" id="SM00382">
    <property type="entry name" value="AAA"/>
    <property type="match status" value="1"/>
</dbReference>
<keyword evidence="2" id="KW-0547">Nucleotide-binding</keyword>
<dbReference type="Proteomes" id="UP000569914">
    <property type="component" value="Unassembled WGS sequence"/>
</dbReference>
<proteinExistence type="inferred from homology"/>
<dbReference type="Pfam" id="PF00004">
    <property type="entry name" value="AAA"/>
    <property type="match status" value="1"/>
</dbReference>
<dbReference type="EMBL" id="JACCBU010000001">
    <property type="protein sequence ID" value="NYE71947.1"/>
    <property type="molecule type" value="Genomic_DNA"/>
</dbReference>
<dbReference type="GO" id="GO:0016887">
    <property type="term" value="F:ATP hydrolysis activity"/>
    <property type="evidence" value="ECO:0007669"/>
    <property type="project" value="InterPro"/>
</dbReference>
<evidence type="ECO:0000313" key="6">
    <source>
        <dbReference type="Proteomes" id="UP000569914"/>
    </source>
</evidence>
<keyword evidence="3" id="KW-0067">ATP-binding</keyword>
<dbReference type="InterPro" id="IPR003959">
    <property type="entry name" value="ATPase_AAA_core"/>
</dbReference>
<gene>
    <name evidence="5" type="ORF">BKA15_003276</name>
</gene>
<dbReference type="InterPro" id="IPR050221">
    <property type="entry name" value="26S_Proteasome_ATPase"/>
</dbReference>
<evidence type="ECO:0000256" key="1">
    <source>
        <dbReference type="ARBA" id="ARBA00006914"/>
    </source>
</evidence>
<feature type="domain" description="AAA+ ATPase" evidence="4">
    <location>
        <begin position="250"/>
        <end position="375"/>
    </location>
</feature>
<reference evidence="5 6" key="1">
    <citation type="submission" date="2020-07" db="EMBL/GenBank/DDBJ databases">
        <title>Sequencing the genomes of 1000 actinobacteria strains.</title>
        <authorList>
            <person name="Klenk H.-P."/>
        </authorList>
    </citation>
    <scope>NUCLEOTIDE SEQUENCE [LARGE SCALE GENOMIC DNA]</scope>
    <source>
        <strain evidence="5 6">DSM 22083</strain>
    </source>
</reference>
<dbReference type="AlphaFoldDB" id="A0A7Y9I837"/>
<dbReference type="CDD" id="cd19481">
    <property type="entry name" value="RecA-like_protease"/>
    <property type="match status" value="1"/>
</dbReference>
<organism evidence="5 6">
    <name type="scientific">Microlunatus parietis</name>
    <dbReference type="NCBI Taxonomy" id="682979"/>
    <lineage>
        <taxon>Bacteria</taxon>
        <taxon>Bacillati</taxon>
        <taxon>Actinomycetota</taxon>
        <taxon>Actinomycetes</taxon>
        <taxon>Propionibacteriales</taxon>
        <taxon>Propionibacteriaceae</taxon>
        <taxon>Microlunatus</taxon>
    </lineage>
</organism>
<evidence type="ECO:0000313" key="5">
    <source>
        <dbReference type="EMBL" id="NYE71947.1"/>
    </source>
</evidence>
<dbReference type="Gene3D" id="1.10.8.60">
    <property type="match status" value="1"/>
</dbReference>
<dbReference type="SUPFAM" id="SSF52540">
    <property type="entry name" value="P-loop containing nucleoside triphosphate hydrolases"/>
    <property type="match status" value="1"/>
</dbReference>
<sequence>MIMAFDRLEFAVAFQEFLNHLNAEAGGGVTRTSPLGERVQDFLGVGLGTMDPVVEQFGEHLTIDVDHAAAVLNERHGGERIGVFGPHREHVGSFLDLLLGSMFRFEPGPVSQVRKPVGPDTERRVIAFGISLLRIGGVPLAVLQQTANARFGREEYRLEVLSPDPAVADGYLRELREVMAAESVFRGQVLTFHRDDFNSFSGGAPLTFLPRPAVTDREVILPDGELERIVGHVVGIGSGAERLRTAGQHLKRGILLYGPPGTGKTHVVRHLLSVTPGTTAVLLSGRTLQYISVATRLARANQPAIIVLEDCDLIAEHRGGDTNAALFETLEALDGIDGDADIAFVMTTNRPDLLERALVERPGRVDLAVKIDKPDATARLRLLRLYGNGLGFSDDALHRAAGRTEGATASFAKELVRRAVLRAAGPVTDGDLDAALTDLLSDTELFTRTLLGHDPQASGKG</sequence>
<dbReference type="PANTHER" id="PTHR23073">
    <property type="entry name" value="26S PROTEASOME REGULATORY SUBUNIT"/>
    <property type="match status" value="1"/>
</dbReference>
<evidence type="ECO:0000256" key="2">
    <source>
        <dbReference type="ARBA" id="ARBA00022741"/>
    </source>
</evidence>
<comment type="caution">
    <text evidence="5">The sequence shown here is derived from an EMBL/GenBank/DDBJ whole genome shotgun (WGS) entry which is preliminary data.</text>
</comment>
<evidence type="ECO:0000256" key="3">
    <source>
        <dbReference type="ARBA" id="ARBA00022840"/>
    </source>
</evidence>
<dbReference type="Gene3D" id="3.40.50.300">
    <property type="entry name" value="P-loop containing nucleotide triphosphate hydrolases"/>
    <property type="match status" value="1"/>
</dbReference>
<dbReference type="InterPro" id="IPR027417">
    <property type="entry name" value="P-loop_NTPase"/>
</dbReference>
<protein>
    <recommendedName>
        <fullName evidence="4">AAA+ ATPase domain-containing protein</fullName>
    </recommendedName>
</protein>
<accession>A0A7Y9I837</accession>
<name>A0A7Y9I837_9ACTN</name>
<dbReference type="InterPro" id="IPR003593">
    <property type="entry name" value="AAA+_ATPase"/>
</dbReference>